<keyword evidence="2" id="KW-1185">Reference proteome</keyword>
<dbReference type="AlphaFoldDB" id="A0ABC8J3K4"/>
<organism evidence="1 2">
    <name type="scientific">Eruca vesicaria subsp. sativa</name>
    <name type="common">Garden rocket</name>
    <name type="synonym">Eruca sativa</name>
    <dbReference type="NCBI Taxonomy" id="29727"/>
    <lineage>
        <taxon>Eukaryota</taxon>
        <taxon>Viridiplantae</taxon>
        <taxon>Streptophyta</taxon>
        <taxon>Embryophyta</taxon>
        <taxon>Tracheophyta</taxon>
        <taxon>Spermatophyta</taxon>
        <taxon>Magnoliopsida</taxon>
        <taxon>eudicotyledons</taxon>
        <taxon>Gunneridae</taxon>
        <taxon>Pentapetalae</taxon>
        <taxon>rosids</taxon>
        <taxon>malvids</taxon>
        <taxon>Brassicales</taxon>
        <taxon>Brassicaceae</taxon>
        <taxon>Brassiceae</taxon>
        <taxon>Eruca</taxon>
    </lineage>
</organism>
<evidence type="ECO:0000313" key="1">
    <source>
        <dbReference type="EMBL" id="CAH8312569.1"/>
    </source>
</evidence>
<dbReference type="EMBL" id="CAKOAT010075154">
    <property type="protein sequence ID" value="CAH8312569.1"/>
    <property type="molecule type" value="Genomic_DNA"/>
</dbReference>
<reference evidence="1 2" key="1">
    <citation type="submission" date="2022-03" db="EMBL/GenBank/DDBJ databases">
        <authorList>
            <person name="Macdonald S."/>
            <person name="Ahmed S."/>
            <person name="Newling K."/>
        </authorList>
    </citation>
    <scope>NUCLEOTIDE SEQUENCE [LARGE SCALE GENOMIC DNA]</scope>
</reference>
<dbReference type="PANTHER" id="PTHR34569:SF8">
    <property type="match status" value="1"/>
</dbReference>
<gene>
    <name evidence="1" type="ORF">ERUC_LOCUS6234</name>
</gene>
<name>A0ABC8J3K4_ERUVS</name>
<accession>A0ABC8J3K4</accession>
<sequence>METPPSTPLRRRISIATPTPLITTDIPFAIESSSTPSSSSFDFDLISIKPPSFVAYTSLRDIISSSPSNSSVKLPSINGASSPVLSGDISIRDPLVKQAARSYLQATAQTSSEDSAGCVWLYVAAGVELLRRVFGWILQSVCVPRIVK</sequence>
<dbReference type="Proteomes" id="UP001642260">
    <property type="component" value="Unassembled WGS sequence"/>
</dbReference>
<comment type="caution">
    <text evidence="1">The sequence shown here is derived from an EMBL/GenBank/DDBJ whole genome shotgun (WGS) entry which is preliminary data.</text>
</comment>
<protein>
    <submittedName>
        <fullName evidence="1">Uncharacterized protein</fullName>
    </submittedName>
</protein>
<proteinExistence type="predicted"/>
<evidence type="ECO:0000313" key="2">
    <source>
        <dbReference type="Proteomes" id="UP001642260"/>
    </source>
</evidence>
<dbReference type="PANTHER" id="PTHR34569">
    <property type="entry name" value="EXPRESSED PROTEIN"/>
    <property type="match status" value="1"/>
</dbReference>